<name>A0A7Y5ASN1_9GAMM</name>
<proteinExistence type="predicted"/>
<dbReference type="EMBL" id="JABSOD010000017">
    <property type="protein sequence ID" value="NRQ43810.1"/>
    <property type="molecule type" value="Genomic_DNA"/>
</dbReference>
<gene>
    <name evidence="1" type="ORF">HRH59_14745</name>
</gene>
<sequence length="315" mass="36710">MLVYFKYMSSPRSIFEDGFIRLTQRSALNDPFEAVYCKDGLDDLVSNFDYQTAYDFEYKEVSFHQYIEKYIDKVGVICLSESKDNLLMWAHYANEHKGVVVGIFDFGPQNIFDNLFLPSLLTSRSLIAYNPFDGVIRPIMYRKGLRYRNDRFDFDYSNVCSEGGARVLSEIFLQKSEEWIYEKEHRIILRLEQADKAVIYNLDELKNEKIKSDIVSAEWTNFDKVSNSYEILLNKIKDEILRYVVSSSLADLSGNSKNVYLMKLGSGAARHCLFGLNCSLEKSQLATEQAQSFGHLEFWRALKNNDYYCLEFEQI</sequence>
<dbReference type="InterPro" id="IPR021352">
    <property type="entry name" value="DUF2971"/>
</dbReference>
<reference evidence="1 2" key="1">
    <citation type="submission" date="2020-06" db="EMBL/GenBank/DDBJ databases">
        <title>Rheinheimera sp. nov., a marine bacterium isolated from coastal.</title>
        <authorList>
            <person name="Yu Q."/>
            <person name="Qi Y."/>
            <person name="Pu J."/>
        </authorList>
    </citation>
    <scope>NUCLEOTIDE SEQUENCE [LARGE SCALE GENOMIC DNA]</scope>
    <source>
        <strain evidence="1 2">YQF-2</strain>
    </source>
</reference>
<accession>A0A7Y5ASN1</accession>
<dbReference type="AlphaFoldDB" id="A0A7Y5ASN1"/>
<keyword evidence="2" id="KW-1185">Reference proteome</keyword>
<comment type="caution">
    <text evidence="1">The sequence shown here is derived from an EMBL/GenBank/DDBJ whole genome shotgun (WGS) entry which is preliminary data.</text>
</comment>
<evidence type="ECO:0000313" key="2">
    <source>
        <dbReference type="Proteomes" id="UP000523161"/>
    </source>
</evidence>
<dbReference type="Proteomes" id="UP000523161">
    <property type="component" value="Unassembled WGS sequence"/>
</dbReference>
<dbReference type="Pfam" id="PF11185">
    <property type="entry name" value="DUF2971"/>
    <property type="match status" value="1"/>
</dbReference>
<organism evidence="1 2">
    <name type="scientific">Rheinheimera lutimaris</name>
    <dbReference type="NCBI Taxonomy" id="2740584"/>
    <lineage>
        <taxon>Bacteria</taxon>
        <taxon>Pseudomonadati</taxon>
        <taxon>Pseudomonadota</taxon>
        <taxon>Gammaproteobacteria</taxon>
        <taxon>Chromatiales</taxon>
        <taxon>Chromatiaceae</taxon>
        <taxon>Rheinheimera</taxon>
    </lineage>
</organism>
<protein>
    <submittedName>
        <fullName evidence="1">DUF2971 domain-containing protein</fullName>
    </submittedName>
</protein>
<evidence type="ECO:0000313" key="1">
    <source>
        <dbReference type="EMBL" id="NRQ43810.1"/>
    </source>
</evidence>